<feature type="region of interest" description="Disordered" evidence="1">
    <location>
        <begin position="534"/>
        <end position="588"/>
    </location>
</feature>
<reference evidence="2" key="1">
    <citation type="submission" date="2020-05" db="EMBL/GenBank/DDBJ databases">
        <title>Phylogenomic resolution of chytrid fungi.</title>
        <authorList>
            <person name="Stajich J.E."/>
            <person name="Amses K."/>
            <person name="Simmons R."/>
            <person name="Seto K."/>
            <person name="Myers J."/>
            <person name="Bonds A."/>
            <person name="Quandt C.A."/>
            <person name="Barry K."/>
            <person name="Liu P."/>
            <person name="Grigoriev I."/>
            <person name="Longcore J.E."/>
            <person name="James T.Y."/>
        </authorList>
    </citation>
    <scope>NUCLEOTIDE SEQUENCE</scope>
    <source>
        <strain evidence="2">JEL0318</strain>
    </source>
</reference>
<feature type="region of interest" description="Disordered" evidence="1">
    <location>
        <begin position="211"/>
        <end position="292"/>
    </location>
</feature>
<feature type="region of interest" description="Disordered" evidence="1">
    <location>
        <begin position="436"/>
        <end position="484"/>
    </location>
</feature>
<organism evidence="2 3">
    <name type="scientific">Rhizophlyctis rosea</name>
    <dbReference type="NCBI Taxonomy" id="64517"/>
    <lineage>
        <taxon>Eukaryota</taxon>
        <taxon>Fungi</taxon>
        <taxon>Fungi incertae sedis</taxon>
        <taxon>Chytridiomycota</taxon>
        <taxon>Chytridiomycota incertae sedis</taxon>
        <taxon>Chytridiomycetes</taxon>
        <taxon>Rhizophlyctidales</taxon>
        <taxon>Rhizophlyctidaceae</taxon>
        <taxon>Rhizophlyctis</taxon>
    </lineage>
</organism>
<keyword evidence="3" id="KW-1185">Reference proteome</keyword>
<feature type="compositionally biased region" description="Gly residues" evidence="1">
    <location>
        <begin position="647"/>
        <end position="658"/>
    </location>
</feature>
<dbReference type="EMBL" id="JADGJD010000300">
    <property type="protein sequence ID" value="KAJ3052375.1"/>
    <property type="molecule type" value="Genomic_DNA"/>
</dbReference>
<feature type="compositionally biased region" description="Polar residues" evidence="1">
    <location>
        <begin position="132"/>
        <end position="147"/>
    </location>
</feature>
<feature type="compositionally biased region" description="Low complexity" evidence="1">
    <location>
        <begin position="329"/>
        <end position="344"/>
    </location>
</feature>
<feature type="region of interest" description="Disordered" evidence="1">
    <location>
        <begin position="1"/>
        <end position="37"/>
    </location>
</feature>
<feature type="compositionally biased region" description="Polar residues" evidence="1">
    <location>
        <begin position="439"/>
        <end position="456"/>
    </location>
</feature>
<evidence type="ECO:0000313" key="2">
    <source>
        <dbReference type="EMBL" id="KAJ3052375.1"/>
    </source>
</evidence>
<feature type="compositionally biased region" description="Basic and acidic residues" evidence="1">
    <location>
        <begin position="559"/>
        <end position="568"/>
    </location>
</feature>
<name>A0AAD5SE73_9FUNG</name>
<comment type="caution">
    <text evidence="2">The sequence shown here is derived from an EMBL/GenBank/DDBJ whole genome shotgun (WGS) entry which is preliminary data.</text>
</comment>
<feature type="compositionally biased region" description="Low complexity" evidence="1">
    <location>
        <begin position="156"/>
        <end position="190"/>
    </location>
</feature>
<protein>
    <submittedName>
        <fullName evidence="2">Uncharacterized protein</fullName>
    </submittedName>
</protein>
<evidence type="ECO:0000256" key="1">
    <source>
        <dbReference type="SAM" id="MobiDB-lite"/>
    </source>
</evidence>
<feature type="region of interest" description="Disordered" evidence="1">
    <location>
        <begin position="51"/>
        <end position="194"/>
    </location>
</feature>
<feature type="region of interest" description="Disordered" evidence="1">
    <location>
        <begin position="618"/>
        <end position="658"/>
    </location>
</feature>
<feature type="compositionally biased region" description="Low complexity" evidence="1">
    <location>
        <begin position="261"/>
        <end position="271"/>
    </location>
</feature>
<sequence>MLASWFRPLKRGRKNGSADSVGDEKKTKAKSKSLDAQSVGVGVRVVVVGGQESGKEVHKEAPNPISKVGAVGMEKNAAQPTKKGHHKGLRKSGVDVGSVGKSRNLPKLELDLSGNFEIDIPGGSPSPPPPSLATTPVRSSHPESITGDSGIDVTSKKSTTSSAGSASIPPSPSSAGSDGDSDSSPPGSSKNAEFDTITVVSKSLSSQFKAVLANDETDRICESPTRSVSPETELPQPFAKPARKRKPLPHPPSMPALGRHAQSSSSASAAARGMDKRTSMSSMRRTSLSHQPSLPILDVFSEAAAARMDLFTDISLDIPPPKIVPPLPTQNNTTPPTASNSISTASLDAATKPPSPAAQRNKRYSFIDTASGTAPAVPAGGRRGMSFGLGRKRDSILMAVEESEKDGEGFGITGSTAGHRLSSLLVNSNRSSYTGLPIPTSNDFHPSTRQPNASLETSGPRRSSRDPRPTSRSTHPQRFSSSTTTYTMPATSWYLPSSQTSTDYSPAVARRNLCAGVAIVLPGVYYGKKIGTKTSTQEDTTKAGPTEGAAAFGPTNNNDNKRVQEHRRLSSKRPHKSMPSLAAEPKPTPIDTSILVEYEPGPSNPRIVIPAEEPDVDAIVPAPTNSHSRKAYEPVPNPRWKGKGKEPVGGGVLVGVRA</sequence>
<evidence type="ECO:0000313" key="3">
    <source>
        <dbReference type="Proteomes" id="UP001212841"/>
    </source>
</evidence>
<feature type="region of interest" description="Disordered" evidence="1">
    <location>
        <begin position="319"/>
        <end position="363"/>
    </location>
</feature>
<dbReference type="Proteomes" id="UP001212841">
    <property type="component" value="Unassembled WGS sequence"/>
</dbReference>
<dbReference type="AlphaFoldDB" id="A0AAD5SE73"/>
<gene>
    <name evidence="2" type="ORF">HK097_006437</name>
</gene>
<feature type="compositionally biased region" description="Pro residues" evidence="1">
    <location>
        <begin position="319"/>
        <end position="328"/>
    </location>
</feature>
<accession>A0AAD5SE73</accession>
<proteinExistence type="predicted"/>